<evidence type="ECO:0000313" key="5">
    <source>
        <dbReference type="Proteomes" id="UP001170624"/>
    </source>
</evidence>
<feature type="region of interest" description="Disordered" evidence="1">
    <location>
        <begin position="650"/>
        <end position="670"/>
    </location>
</feature>
<name>A0AAW7Y4S0_9GAMM</name>
<dbReference type="PROSITE" id="PS50994">
    <property type="entry name" value="INTEGRASE"/>
    <property type="match status" value="1"/>
</dbReference>
<evidence type="ECO:0000259" key="2">
    <source>
        <dbReference type="PROSITE" id="PS50994"/>
    </source>
</evidence>
<dbReference type="AlphaFoldDB" id="A0AAW7Y4S0"/>
<sequence length="751" mass="85039">MSKEWFSIQDIKGLPGIPSSPFGVRKRAQKDGWIKRKVLKGKGFEYHINDFPDQTRAYIAKREIEILSKTDPVAIAAKAIAKRNVAKQQKKEEDRLKTLQQGTQEFGRLQGNAKGRAEARLLIVACYKQYLAPFIAKKQKTIGEEAFIKEYNQQQLSFDADIYQIVQSVSMRSLRRWEQTLANQGAGALAGNYKSDRQHMIDEHAELQTFCRGMMWHQPDIQATNLQEAIRAQIELDKISGAVPSLSAVRRWLQSFRKEFELVLNQLSNPDDFKNRRQVAWGNAAENITRINQLWELDSTPSDVLLTDGRHSIIGGIDVYSRRPILIVHPTSSAEAVCLLMRKAILEFGIPDTVKTDNGKDYTSRRVMSVISSLEIEQVLTKPFAGDEKPFIERFFRTWAHGVSTLLPGYGGHNVAKRQELRSRRSFADQIMATTKVKGSDGKMRLSKGADVEVSLSSKELQAIIDDWVNNFYLHKPHRKLGCTPFEQWQKHRATIRTMDCERTLDVLLSPVPARSGRAAGVRVANKDAGIVVEGISYFATELGERIGQDLYCSWNPHDVGQLYVFNPEGMEFICTARNPELAGQGVTLSELSKEASRQQSAQLAQQRKALRQSSKKIGVGDVAMDVLAAAKQRNATIAGLPHRTEVADTAATRGAKQALKQPETQRMDRTEFEQRRKEQLQIDEVLKAQQAKPRFRNQMEEFTYYLRQADVRSLTADEIITMDKFRKAEPKMAAMAERLKSGNEEKKTSR</sequence>
<dbReference type="Pfam" id="PF02316">
    <property type="entry name" value="HTH_Tnp_Mu_1"/>
    <property type="match status" value="1"/>
</dbReference>
<dbReference type="InterPro" id="IPR003314">
    <property type="entry name" value="Mu-type_HTH"/>
</dbReference>
<dbReference type="SUPFAM" id="SSF53098">
    <property type="entry name" value="Ribonuclease H-like"/>
    <property type="match status" value="1"/>
</dbReference>
<dbReference type="RefSeq" id="WP_303499269.1">
    <property type="nucleotide sequence ID" value="NZ_JAUOPU010000008.1"/>
</dbReference>
<dbReference type="InterPro" id="IPR001584">
    <property type="entry name" value="Integrase_cat-core"/>
</dbReference>
<protein>
    <submittedName>
        <fullName evidence="4">DDE-type integrase/transposase/recombinase</fullName>
    </submittedName>
</protein>
<feature type="domain" description="HTH Mu-type" evidence="3">
    <location>
        <begin position="2"/>
        <end position="67"/>
    </location>
</feature>
<dbReference type="Gene3D" id="1.10.10.10">
    <property type="entry name" value="Winged helix-like DNA-binding domain superfamily/Winged helix DNA-binding domain"/>
    <property type="match status" value="1"/>
</dbReference>
<dbReference type="Pfam" id="PF09299">
    <property type="entry name" value="Mu-transpos_C"/>
    <property type="match status" value="1"/>
</dbReference>
<accession>A0AAW7Y4S0</accession>
<dbReference type="InterPro" id="IPR009004">
    <property type="entry name" value="Transposase_Mu_C"/>
</dbReference>
<feature type="domain" description="Integrase catalytic" evidence="2">
    <location>
        <begin position="285"/>
        <end position="493"/>
    </location>
</feature>
<gene>
    <name evidence="4" type="ORF">Q4568_09590</name>
</gene>
<dbReference type="Gene3D" id="3.30.420.10">
    <property type="entry name" value="Ribonuclease H-like superfamily/Ribonuclease H"/>
    <property type="match status" value="1"/>
</dbReference>
<dbReference type="Proteomes" id="UP001170624">
    <property type="component" value="Unassembled WGS sequence"/>
</dbReference>
<dbReference type="InterPro" id="IPR009061">
    <property type="entry name" value="DNA-bd_dom_put_sf"/>
</dbReference>
<evidence type="ECO:0000256" key="1">
    <source>
        <dbReference type="SAM" id="MobiDB-lite"/>
    </source>
</evidence>
<dbReference type="InterPro" id="IPR036397">
    <property type="entry name" value="RNaseH_sf"/>
</dbReference>
<dbReference type="Pfam" id="PF00665">
    <property type="entry name" value="rve"/>
    <property type="match status" value="1"/>
</dbReference>
<dbReference type="PROSITE" id="PS51702">
    <property type="entry name" value="HTH_MU"/>
    <property type="match status" value="1"/>
</dbReference>
<evidence type="ECO:0000313" key="4">
    <source>
        <dbReference type="EMBL" id="MDO6542786.1"/>
    </source>
</evidence>
<organism evidence="4 5">
    <name type="scientific">Photobacterium sanguinicancri</name>
    <dbReference type="NCBI Taxonomy" id="875932"/>
    <lineage>
        <taxon>Bacteria</taxon>
        <taxon>Pseudomonadati</taxon>
        <taxon>Pseudomonadota</taxon>
        <taxon>Gammaproteobacteria</taxon>
        <taxon>Vibrionales</taxon>
        <taxon>Vibrionaceae</taxon>
        <taxon>Photobacterium</taxon>
    </lineage>
</organism>
<dbReference type="GO" id="GO:0015074">
    <property type="term" value="P:DNA integration"/>
    <property type="evidence" value="ECO:0007669"/>
    <property type="project" value="InterPro"/>
</dbReference>
<evidence type="ECO:0000259" key="3">
    <source>
        <dbReference type="PROSITE" id="PS51702"/>
    </source>
</evidence>
<dbReference type="InterPro" id="IPR015378">
    <property type="entry name" value="Transposase-like_Mu_C"/>
</dbReference>
<reference evidence="4" key="1">
    <citation type="submission" date="2023-07" db="EMBL/GenBank/DDBJ databases">
        <title>Genome content predicts the carbon catabolic preferences of heterotrophic bacteria.</title>
        <authorList>
            <person name="Gralka M."/>
        </authorList>
    </citation>
    <scope>NUCLEOTIDE SEQUENCE</scope>
    <source>
        <strain evidence="4">G2M05</strain>
    </source>
</reference>
<comment type="caution">
    <text evidence="4">The sequence shown here is derived from an EMBL/GenBank/DDBJ whole genome shotgun (WGS) entry which is preliminary data.</text>
</comment>
<dbReference type="SUPFAM" id="SSF50610">
    <property type="entry name" value="mu transposase, C-terminal domain"/>
    <property type="match status" value="1"/>
</dbReference>
<proteinExistence type="predicted"/>
<dbReference type="InterPro" id="IPR012337">
    <property type="entry name" value="RNaseH-like_sf"/>
</dbReference>
<dbReference type="SUPFAM" id="SSF46955">
    <property type="entry name" value="Putative DNA-binding domain"/>
    <property type="match status" value="1"/>
</dbReference>
<dbReference type="InterPro" id="IPR036388">
    <property type="entry name" value="WH-like_DNA-bd_sf"/>
</dbReference>
<dbReference type="EMBL" id="JAUOPU010000008">
    <property type="protein sequence ID" value="MDO6542786.1"/>
    <property type="molecule type" value="Genomic_DNA"/>
</dbReference>
<dbReference type="GO" id="GO:0003677">
    <property type="term" value="F:DNA binding"/>
    <property type="evidence" value="ECO:0007669"/>
    <property type="project" value="InterPro"/>
</dbReference>